<proteinExistence type="predicted"/>
<protein>
    <submittedName>
        <fullName evidence="3">Protein phosphatase</fullName>
        <ecNumber evidence="3">3.1.3.16</ecNumber>
    </submittedName>
</protein>
<gene>
    <name evidence="3" type="ORF">FHX72_003589</name>
</gene>
<dbReference type="CDD" id="cd00143">
    <property type="entry name" value="PP2Cc"/>
    <property type="match status" value="1"/>
</dbReference>
<dbReference type="SMART" id="SM00331">
    <property type="entry name" value="PP2C_SIG"/>
    <property type="match status" value="1"/>
</dbReference>
<comment type="caution">
    <text evidence="3">The sequence shown here is derived from an EMBL/GenBank/DDBJ whole genome shotgun (WGS) entry which is preliminary data.</text>
</comment>
<keyword evidence="4" id="KW-1185">Reference proteome</keyword>
<dbReference type="RefSeq" id="WP_068484182.1">
    <property type="nucleotide sequence ID" value="NZ_CZJS01000182.1"/>
</dbReference>
<dbReference type="PROSITE" id="PS51746">
    <property type="entry name" value="PPM_2"/>
    <property type="match status" value="1"/>
</dbReference>
<dbReference type="SUPFAM" id="SSF81606">
    <property type="entry name" value="PP2C-like"/>
    <property type="match status" value="1"/>
</dbReference>
<keyword evidence="1" id="KW-0812">Transmembrane</keyword>
<name>A0A7W4URR1_9MICO</name>
<sequence length="416" mass="45595">MLVIARAGAVSHVGKVRSNNQDSGFVGTHLFVVADGMGGHAGGDVASAIAVKHFAENDEQYSSTDDAEHAMTEMLLDANSLITGAVEEHSELRGMGTTVSALSLVGQSLVLAHIGDSRVYRFREGSLVQMTVDHTFVQRLVDAGRITPEEALTHPRRSVLMRVLGDVETRPDVDTEVFDIQDGDRWLLCSDGLSSYVDEAQIERTLARMDESSREISDDLVQLALDNGAPDNVTVVLLEIGTSALEPMKTRIVGSAANPLRYSANLQKRSNQIIPSILHPLRRPAPRPQDEEFVPFSDEALQELVAEDKRRKRVRQFSWLAASIVFLAAVAGAGLFAYNWTQQQYYVGENVGYVAIYQGVQQGIGPITLHELTETTDIKITSLPEYQQSQVDKTISAGDREAANEIVERLRDAIPD</sequence>
<feature type="transmembrane region" description="Helical" evidence="1">
    <location>
        <begin position="319"/>
        <end position="340"/>
    </location>
</feature>
<dbReference type="EMBL" id="JACHWJ010000008">
    <property type="protein sequence ID" value="MBB2959424.1"/>
    <property type="molecule type" value="Genomic_DNA"/>
</dbReference>
<dbReference type="EC" id="3.1.3.16" evidence="3"/>
<evidence type="ECO:0000256" key="1">
    <source>
        <dbReference type="SAM" id="Phobius"/>
    </source>
</evidence>
<feature type="domain" description="PPM-type phosphatase" evidence="2">
    <location>
        <begin position="6"/>
        <end position="240"/>
    </location>
</feature>
<organism evidence="3 4">
    <name type="scientific">Pseudoclavibacter helvolus</name>
    <dbReference type="NCBI Taxonomy" id="255205"/>
    <lineage>
        <taxon>Bacteria</taxon>
        <taxon>Bacillati</taxon>
        <taxon>Actinomycetota</taxon>
        <taxon>Actinomycetes</taxon>
        <taxon>Micrococcales</taxon>
        <taxon>Microbacteriaceae</taxon>
        <taxon>Pseudoclavibacter</taxon>
    </lineage>
</organism>
<reference evidence="3 4" key="1">
    <citation type="submission" date="2020-08" db="EMBL/GenBank/DDBJ databases">
        <title>Sequencing the genomes of 1000 actinobacteria strains.</title>
        <authorList>
            <person name="Klenk H.-P."/>
        </authorList>
    </citation>
    <scope>NUCLEOTIDE SEQUENCE [LARGE SCALE GENOMIC DNA]</scope>
    <source>
        <strain evidence="3 4">DSM 20419</strain>
    </source>
</reference>
<evidence type="ECO:0000313" key="3">
    <source>
        <dbReference type="EMBL" id="MBB2959424.1"/>
    </source>
</evidence>
<dbReference type="Pfam" id="PF13672">
    <property type="entry name" value="PP2C_2"/>
    <property type="match status" value="1"/>
</dbReference>
<dbReference type="PANTHER" id="PTHR47992">
    <property type="entry name" value="PROTEIN PHOSPHATASE"/>
    <property type="match status" value="1"/>
</dbReference>
<dbReference type="InterPro" id="IPR015655">
    <property type="entry name" value="PP2C"/>
</dbReference>
<evidence type="ECO:0000259" key="2">
    <source>
        <dbReference type="PROSITE" id="PS51746"/>
    </source>
</evidence>
<dbReference type="SMART" id="SM00332">
    <property type="entry name" value="PP2Cc"/>
    <property type="match status" value="1"/>
</dbReference>
<evidence type="ECO:0000313" key="4">
    <source>
        <dbReference type="Proteomes" id="UP000545286"/>
    </source>
</evidence>
<dbReference type="AlphaFoldDB" id="A0A7W4URR1"/>
<dbReference type="InterPro" id="IPR001932">
    <property type="entry name" value="PPM-type_phosphatase-like_dom"/>
</dbReference>
<keyword evidence="3" id="KW-0378">Hydrolase</keyword>
<dbReference type="NCBIfam" id="NF033484">
    <property type="entry name" value="Stp1_PP2C_phos"/>
    <property type="match status" value="1"/>
</dbReference>
<dbReference type="InterPro" id="IPR036457">
    <property type="entry name" value="PPM-type-like_dom_sf"/>
</dbReference>
<keyword evidence="1" id="KW-0472">Membrane</keyword>
<dbReference type="GO" id="GO:0004722">
    <property type="term" value="F:protein serine/threonine phosphatase activity"/>
    <property type="evidence" value="ECO:0007669"/>
    <property type="project" value="UniProtKB-EC"/>
</dbReference>
<accession>A0A7W4URR1</accession>
<dbReference type="Gene3D" id="3.60.40.10">
    <property type="entry name" value="PPM-type phosphatase domain"/>
    <property type="match status" value="1"/>
</dbReference>
<dbReference type="Proteomes" id="UP000545286">
    <property type="component" value="Unassembled WGS sequence"/>
</dbReference>
<keyword evidence="1" id="KW-1133">Transmembrane helix</keyword>